<dbReference type="STRING" id="81972.D7LU98"/>
<gene>
    <name evidence="2" type="ORF">ARALYDRAFT_906644</name>
</gene>
<keyword evidence="1" id="KW-0812">Transmembrane</keyword>
<accession>D7LU98</accession>
<evidence type="ECO:0000313" key="2">
    <source>
        <dbReference type="EMBL" id="EFH52422.1"/>
    </source>
</evidence>
<reference evidence="3" key="1">
    <citation type="journal article" date="2011" name="Nat. Genet.">
        <title>The Arabidopsis lyrata genome sequence and the basis of rapid genome size change.</title>
        <authorList>
            <person name="Hu T.T."/>
            <person name="Pattyn P."/>
            <person name="Bakker E.G."/>
            <person name="Cao J."/>
            <person name="Cheng J.-F."/>
            <person name="Clark R.M."/>
            <person name="Fahlgren N."/>
            <person name="Fawcett J.A."/>
            <person name="Grimwood J."/>
            <person name="Gundlach H."/>
            <person name="Haberer G."/>
            <person name="Hollister J.D."/>
            <person name="Ossowski S."/>
            <person name="Ottilar R.P."/>
            <person name="Salamov A.A."/>
            <person name="Schneeberger K."/>
            <person name="Spannagl M."/>
            <person name="Wang X."/>
            <person name="Yang L."/>
            <person name="Nasrallah M.E."/>
            <person name="Bergelson J."/>
            <person name="Carrington J.C."/>
            <person name="Gaut B.S."/>
            <person name="Schmutz J."/>
            <person name="Mayer K.F.X."/>
            <person name="Van de Peer Y."/>
            <person name="Grigoriev I.V."/>
            <person name="Nordborg M."/>
            <person name="Weigel D."/>
            <person name="Guo Y.-L."/>
        </authorList>
    </citation>
    <scope>NUCLEOTIDE SEQUENCE [LARGE SCALE GENOMIC DNA]</scope>
    <source>
        <strain evidence="3">cv. MN47</strain>
    </source>
</reference>
<protein>
    <submittedName>
        <fullName evidence="2">Uncharacterized protein</fullName>
    </submittedName>
</protein>
<evidence type="ECO:0000313" key="3">
    <source>
        <dbReference type="Proteomes" id="UP000008694"/>
    </source>
</evidence>
<name>D7LU98_ARALL</name>
<dbReference type="AlphaFoldDB" id="D7LU98"/>
<dbReference type="eggNOG" id="KOG2262">
    <property type="taxonomic scope" value="Eukaryota"/>
</dbReference>
<dbReference type="GO" id="GO:0055085">
    <property type="term" value="P:transmembrane transport"/>
    <property type="evidence" value="ECO:0007669"/>
    <property type="project" value="InterPro"/>
</dbReference>
<keyword evidence="1" id="KW-1133">Transmembrane helix</keyword>
<dbReference type="Proteomes" id="UP000008694">
    <property type="component" value="Unassembled WGS sequence"/>
</dbReference>
<feature type="transmembrane region" description="Helical" evidence="1">
    <location>
        <begin position="6"/>
        <end position="24"/>
    </location>
</feature>
<keyword evidence="3" id="KW-1185">Reference proteome</keyword>
<dbReference type="InterPro" id="IPR004648">
    <property type="entry name" value="Oligpept_transpt"/>
</dbReference>
<dbReference type="EMBL" id="GL348717">
    <property type="protein sequence ID" value="EFH52422.1"/>
    <property type="molecule type" value="Genomic_DNA"/>
</dbReference>
<dbReference type="Gramene" id="scaffold_502348.1">
    <property type="protein sequence ID" value="scaffold_502348.1"/>
    <property type="gene ID" value="scaffold_502348.1"/>
</dbReference>
<dbReference type="PANTHER" id="PTHR22601">
    <property type="entry name" value="ISP4 LIKE PROTEIN"/>
    <property type="match status" value="1"/>
</dbReference>
<keyword evidence="1" id="KW-0472">Membrane</keyword>
<sequence length="102" mass="11646">MPWWGLLLASFMAVTFTVIVRYITSIANQIDVLSLVHRIGAVNIPVTWYLLRKHLSERLPANSPWTCPSDRVSFNASVIWGLVGPKRIFGRLGNYSVLNWLY</sequence>
<dbReference type="HOGENOM" id="CLU_2281299_0_0_1"/>
<evidence type="ECO:0000256" key="1">
    <source>
        <dbReference type="SAM" id="Phobius"/>
    </source>
</evidence>
<proteinExistence type="predicted"/>
<organism evidence="3">
    <name type="scientific">Arabidopsis lyrata subsp. lyrata</name>
    <name type="common">Lyre-leaved rock-cress</name>
    <dbReference type="NCBI Taxonomy" id="81972"/>
    <lineage>
        <taxon>Eukaryota</taxon>
        <taxon>Viridiplantae</taxon>
        <taxon>Streptophyta</taxon>
        <taxon>Embryophyta</taxon>
        <taxon>Tracheophyta</taxon>
        <taxon>Spermatophyta</taxon>
        <taxon>Magnoliopsida</taxon>
        <taxon>eudicotyledons</taxon>
        <taxon>Gunneridae</taxon>
        <taxon>Pentapetalae</taxon>
        <taxon>rosids</taxon>
        <taxon>malvids</taxon>
        <taxon>Brassicales</taxon>
        <taxon>Brassicaceae</taxon>
        <taxon>Camelineae</taxon>
        <taxon>Arabidopsis</taxon>
    </lineage>
</organism>